<gene>
    <name evidence="1" type="ORF">HBH25_15565</name>
</gene>
<evidence type="ECO:0000313" key="2">
    <source>
        <dbReference type="Proteomes" id="UP000746535"/>
    </source>
</evidence>
<evidence type="ECO:0000313" key="1">
    <source>
        <dbReference type="EMBL" id="NJP02266.1"/>
    </source>
</evidence>
<protein>
    <submittedName>
        <fullName evidence="1">Uncharacterized protein</fullName>
    </submittedName>
</protein>
<organism evidence="1 2">
    <name type="scientific">Pseudomonas quercus</name>
    <dbReference type="NCBI Taxonomy" id="2722792"/>
    <lineage>
        <taxon>Bacteria</taxon>
        <taxon>Pseudomonadati</taxon>
        <taxon>Pseudomonadota</taxon>
        <taxon>Gammaproteobacteria</taxon>
        <taxon>Pseudomonadales</taxon>
        <taxon>Pseudomonadaceae</taxon>
        <taxon>Pseudomonas</taxon>
    </lineage>
</organism>
<dbReference type="RefSeq" id="WP_168084851.1">
    <property type="nucleotide sequence ID" value="NZ_JAAVJI010000009.1"/>
</dbReference>
<sequence length="47" mass="5082">MQAILDLIEIATMQAWIWGPLMGVVCGVDDFATPQASTFTRNPGAED</sequence>
<proteinExistence type="predicted"/>
<comment type="caution">
    <text evidence="1">The sequence shown here is derived from an EMBL/GenBank/DDBJ whole genome shotgun (WGS) entry which is preliminary data.</text>
</comment>
<dbReference type="Proteomes" id="UP000746535">
    <property type="component" value="Unassembled WGS sequence"/>
</dbReference>
<dbReference type="EMBL" id="JAAVJI010000009">
    <property type="protein sequence ID" value="NJP02266.1"/>
    <property type="molecule type" value="Genomic_DNA"/>
</dbReference>
<keyword evidence="2" id="KW-1185">Reference proteome</keyword>
<reference evidence="1 2" key="1">
    <citation type="submission" date="2020-03" db="EMBL/GenBank/DDBJ databases">
        <authorList>
            <person name="Wang L."/>
            <person name="He N."/>
            <person name="Li Y."/>
            <person name="Fang Y."/>
            <person name="Zhang F."/>
        </authorList>
    </citation>
    <scope>NUCLEOTIDE SEQUENCE [LARGE SCALE GENOMIC DNA]</scope>
    <source>
        <strain evidence="2">hsmgli-8</strain>
    </source>
</reference>
<name>A0ABX0YFR8_9PSED</name>
<accession>A0ABX0YFR8</accession>